<name>A0A2P2NUQ8_RHIMU</name>
<accession>A0A2P2NUQ8</accession>
<reference evidence="1" key="1">
    <citation type="submission" date="2018-02" db="EMBL/GenBank/DDBJ databases">
        <title>Rhizophora mucronata_Transcriptome.</title>
        <authorList>
            <person name="Meera S.P."/>
            <person name="Sreeshan A."/>
            <person name="Augustine A."/>
        </authorList>
    </citation>
    <scope>NUCLEOTIDE SEQUENCE</scope>
    <source>
        <tissue evidence="1">Leaf</tissue>
    </source>
</reference>
<protein>
    <submittedName>
        <fullName evidence="1">Uncharacterized protein</fullName>
    </submittedName>
</protein>
<sequence>MARKKLNRLKIHIEYS</sequence>
<dbReference type="AlphaFoldDB" id="A0A2P2NUQ8"/>
<dbReference type="EMBL" id="GGEC01065686">
    <property type="protein sequence ID" value="MBX46170.1"/>
    <property type="molecule type" value="Transcribed_RNA"/>
</dbReference>
<proteinExistence type="predicted"/>
<organism evidence="1">
    <name type="scientific">Rhizophora mucronata</name>
    <name type="common">Asiatic mangrove</name>
    <dbReference type="NCBI Taxonomy" id="61149"/>
    <lineage>
        <taxon>Eukaryota</taxon>
        <taxon>Viridiplantae</taxon>
        <taxon>Streptophyta</taxon>
        <taxon>Embryophyta</taxon>
        <taxon>Tracheophyta</taxon>
        <taxon>Spermatophyta</taxon>
        <taxon>Magnoliopsida</taxon>
        <taxon>eudicotyledons</taxon>
        <taxon>Gunneridae</taxon>
        <taxon>Pentapetalae</taxon>
        <taxon>rosids</taxon>
        <taxon>fabids</taxon>
        <taxon>Malpighiales</taxon>
        <taxon>Rhizophoraceae</taxon>
        <taxon>Rhizophora</taxon>
    </lineage>
</organism>
<evidence type="ECO:0000313" key="1">
    <source>
        <dbReference type="EMBL" id="MBX46170.1"/>
    </source>
</evidence>